<dbReference type="GO" id="GO:0016020">
    <property type="term" value="C:membrane"/>
    <property type="evidence" value="ECO:0007669"/>
    <property type="project" value="UniProtKB-SubCell"/>
</dbReference>
<sequence length="390" mass="44871">MKTEVKREILKQTFLWGFFISSFLIWPWSSFIYELPRIWFVRIWIEALLLFGLFFGLPHLKKKHHDGLLIGLVLILCAISFFASFVGIDSLQSFFGNAFRDNGIFTFMHLIGLFFFLALFWEKTWEKEFVTVIALSSFLNAILTIVLGLVFKAPFTGTFGQNSFLAGYILVTTPFIVQAYENSRNKFSELIWFCALVINVFVVLLSKSLGGIIGILLLIAGIFLKNTALSKRQIFYTLLFSGILLGATFFFIKISGPFTFESRERILMRGVNAFTQKPFTGWGWANFDYAFRSVDWPIRYEHDIYVDKAHGVLLEFLVTTGIFGLLAYLAILIRFFLRFLRENTVSYYAFLSLLLFVIHSQTNIISISEELIFWILLGIVASQAPKLRTS</sequence>
<evidence type="ECO:0000256" key="2">
    <source>
        <dbReference type="ARBA" id="ARBA00022692"/>
    </source>
</evidence>
<evidence type="ECO:0000256" key="1">
    <source>
        <dbReference type="ARBA" id="ARBA00004141"/>
    </source>
</evidence>
<feature type="transmembrane region" description="Helical" evidence="5">
    <location>
        <begin position="39"/>
        <end position="57"/>
    </location>
</feature>
<evidence type="ECO:0000256" key="4">
    <source>
        <dbReference type="ARBA" id="ARBA00023136"/>
    </source>
</evidence>
<organism evidence="7 8">
    <name type="scientific">Candidatus Roizmanbacteria bacterium RIFCSPLOWO2_01_FULL_40_42</name>
    <dbReference type="NCBI Taxonomy" id="1802066"/>
    <lineage>
        <taxon>Bacteria</taxon>
        <taxon>Candidatus Roizmaniibacteriota</taxon>
    </lineage>
</organism>
<dbReference type="EMBL" id="MGAQ01000003">
    <property type="protein sequence ID" value="OGK51225.1"/>
    <property type="molecule type" value="Genomic_DNA"/>
</dbReference>
<comment type="subcellular location">
    <subcellularLocation>
        <location evidence="1">Membrane</location>
        <topology evidence="1">Multi-pass membrane protein</topology>
    </subcellularLocation>
</comment>
<feature type="transmembrane region" description="Helical" evidence="5">
    <location>
        <begin position="12"/>
        <end position="33"/>
    </location>
</feature>
<evidence type="ECO:0000313" key="8">
    <source>
        <dbReference type="Proteomes" id="UP000178558"/>
    </source>
</evidence>
<feature type="transmembrane region" description="Helical" evidence="5">
    <location>
        <begin position="163"/>
        <end position="180"/>
    </location>
</feature>
<dbReference type="Proteomes" id="UP000178558">
    <property type="component" value="Unassembled WGS sequence"/>
</dbReference>
<keyword evidence="2 5" id="KW-0812">Transmembrane</keyword>
<feature type="domain" description="O-antigen ligase-related" evidence="6">
    <location>
        <begin position="195"/>
        <end position="329"/>
    </location>
</feature>
<evidence type="ECO:0000256" key="3">
    <source>
        <dbReference type="ARBA" id="ARBA00022989"/>
    </source>
</evidence>
<dbReference type="AlphaFoldDB" id="A0A1F7J6I2"/>
<dbReference type="Pfam" id="PF04932">
    <property type="entry name" value="Wzy_C"/>
    <property type="match status" value="1"/>
</dbReference>
<dbReference type="PANTHER" id="PTHR37422">
    <property type="entry name" value="TEICHURONIC ACID BIOSYNTHESIS PROTEIN TUAE"/>
    <property type="match status" value="1"/>
</dbReference>
<feature type="transmembrane region" description="Helical" evidence="5">
    <location>
        <begin position="312"/>
        <end position="333"/>
    </location>
</feature>
<evidence type="ECO:0000259" key="6">
    <source>
        <dbReference type="Pfam" id="PF04932"/>
    </source>
</evidence>
<name>A0A1F7J6I2_9BACT</name>
<dbReference type="InterPro" id="IPR051533">
    <property type="entry name" value="WaaL-like"/>
</dbReference>
<feature type="transmembrane region" description="Helical" evidence="5">
    <location>
        <begin position="345"/>
        <end position="365"/>
    </location>
</feature>
<accession>A0A1F7J6I2</accession>
<gene>
    <name evidence="7" type="ORF">A3B50_03335</name>
</gene>
<feature type="transmembrane region" description="Helical" evidence="5">
    <location>
        <begin position="187"/>
        <end position="205"/>
    </location>
</feature>
<proteinExistence type="predicted"/>
<feature type="transmembrane region" description="Helical" evidence="5">
    <location>
        <begin position="235"/>
        <end position="254"/>
    </location>
</feature>
<feature type="transmembrane region" description="Helical" evidence="5">
    <location>
        <begin position="129"/>
        <end position="151"/>
    </location>
</feature>
<evidence type="ECO:0000256" key="5">
    <source>
        <dbReference type="SAM" id="Phobius"/>
    </source>
</evidence>
<feature type="transmembrane region" description="Helical" evidence="5">
    <location>
        <begin position="69"/>
        <end position="88"/>
    </location>
</feature>
<dbReference type="InterPro" id="IPR007016">
    <property type="entry name" value="O-antigen_ligase-rel_domated"/>
</dbReference>
<keyword evidence="3 5" id="KW-1133">Transmembrane helix</keyword>
<protein>
    <recommendedName>
        <fullName evidence="6">O-antigen ligase-related domain-containing protein</fullName>
    </recommendedName>
</protein>
<feature type="transmembrane region" description="Helical" evidence="5">
    <location>
        <begin position="103"/>
        <end position="122"/>
    </location>
</feature>
<comment type="caution">
    <text evidence="7">The sequence shown here is derived from an EMBL/GenBank/DDBJ whole genome shotgun (WGS) entry which is preliminary data.</text>
</comment>
<reference evidence="7 8" key="1">
    <citation type="journal article" date="2016" name="Nat. Commun.">
        <title>Thousands of microbial genomes shed light on interconnected biogeochemical processes in an aquifer system.</title>
        <authorList>
            <person name="Anantharaman K."/>
            <person name="Brown C.T."/>
            <person name="Hug L.A."/>
            <person name="Sharon I."/>
            <person name="Castelle C.J."/>
            <person name="Probst A.J."/>
            <person name="Thomas B.C."/>
            <person name="Singh A."/>
            <person name="Wilkins M.J."/>
            <person name="Karaoz U."/>
            <person name="Brodie E.L."/>
            <person name="Williams K.H."/>
            <person name="Hubbard S.S."/>
            <person name="Banfield J.F."/>
        </authorList>
    </citation>
    <scope>NUCLEOTIDE SEQUENCE [LARGE SCALE GENOMIC DNA]</scope>
</reference>
<dbReference type="PANTHER" id="PTHR37422:SF13">
    <property type="entry name" value="LIPOPOLYSACCHARIDE BIOSYNTHESIS PROTEIN PA4999-RELATED"/>
    <property type="match status" value="1"/>
</dbReference>
<evidence type="ECO:0000313" key="7">
    <source>
        <dbReference type="EMBL" id="OGK51225.1"/>
    </source>
</evidence>
<keyword evidence="4 5" id="KW-0472">Membrane</keyword>